<dbReference type="GO" id="GO:0032259">
    <property type="term" value="P:methylation"/>
    <property type="evidence" value="ECO:0007669"/>
    <property type="project" value="UniProtKB-KW"/>
</dbReference>
<dbReference type="EMBL" id="JAARLZ010000005">
    <property type="protein sequence ID" value="NII06775.1"/>
    <property type="molecule type" value="Genomic_DNA"/>
</dbReference>
<keyword evidence="1" id="KW-0808">Transferase</keyword>
<name>A0A7X5UAD9_9GAMM</name>
<dbReference type="NCBIfam" id="TIGR04325">
    <property type="entry name" value="MTase_LIC12133"/>
    <property type="match status" value="1"/>
</dbReference>
<dbReference type="Proteomes" id="UP000490980">
    <property type="component" value="Unassembled WGS sequence"/>
</dbReference>
<sequence length="274" mass="31277">MNAQVATPVWQGTSSRIPFVRAWQEARYARRFFAHTALTHHIYRGVFASFDEAQASIPPSRTSGYDNDGSADLYRERTRRVFINDYPMIHWLGRFFGEGASTVFDIGGHIGIAYYAYRKYLDYPQALRWTVLDVPAVNAAGRRWADEHDAFRRLAFADDMSEASGCDILFAAGSLQYLRITLAGALEALPRKPRFLLLNSVPVHMRESYFTVQNIGVACCPYRVTAEREFLGGLAALGYRLLDRWENPQRHCTVPFHPELSLDRYFGFAFRLGD</sequence>
<evidence type="ECO:0000313" key="2">
    <source>
        <dbReference type="Proteomes" id="UP000490980"/>
    </source>
</evidence>
<evidence type="ECO:0000313" key="1">
    <source>
        <dbReference type="EMBL" id="NII06775.1"/>
    </source>
</evidence>
<dbReference type="EC" id="2.1.1.-" evidence="1"/>
<keyword evidence="2" id="KW-1185">Reference proteome</keyword>
<keyword evidence="1" id="KW-0489">Methyltransferase</keyword>
<reference evidence="1 2" key="1">
    <citation type="submission" date="2020-03" db="EMBL/GenBank/DDBJ databases">
        <authorList>
            <person name="Lai Q."/>
        </authorList>
    </citation>
    <scope>NUCLEOTIDE SEQUENCE [LARGE SCALE GENOMIC DNA]</scope>
    <source>
        <strain evidence="1 2">CCUG 25036</strain>
    </source>
</reference>
<gene>
    <name evidence="1" type="ORF">HBF25_10295</name>
</gene>
<dbReference type="AlphaFoldDB" id="A0A7X5UAD9"/>
<accession>A0A7X5UAD9</accession>
<protein>
    <submittedName>
        <fullName evidence="1">Methyltransferase, TIGR04325 family</fullName>
        <ecNumber evidence="1">2.1.1.-</ecNumber>
    </submittedName>
</protein>
<dbReference type="InterPro" id="IPR027612">
    <property type="entry name" value="Put_MTase_LIC12133"/>
</dbReference>
<dbReference type="GO" id="GO:0008168">
    <property type="term" value="F:methyltransferase activity"/>
    <property type="evidence" value="ECO:0007669"/>
    <property type="project" value="UniProtKB-KW"/>
</dbReference>
<proteinExistence type="predicted"/>
<dbReference type="RefSeq" id="WP_166948063.1">
    <property type="nucleotide sequence ID" value="NZ_JAARLZ010000005.1"/>
</dbReference>
<organism evidence="1 2">
    <name type="scientific">Luteibacter anthropi</name>
    <dbReference type="NCBI Taxonomy" id="564369"/>
    <lineage>
        <taxon>Bacteria</taxon>
        <taxon>Pseudomonadati</taxon>
        <taxon>Pseudomonadota</taxon>
        <taxon>Gammaproteobacteria</taxon>
        <taxon>Lysobacterales</taxon>
        <taxon>Rhodanobacteraceae</taxon>
        <taxon>Luteibacter</taxon>
    </lineage>
</organism>
<comment type="caution">
    <text evidence="1">The sequence shown here is derived from an EMBL/GenBank/DDBJ whole genome shotgun (WGS) entry which is preliminary data.</text>
</comment>